<evidence type="ECO:0000256" key="1">
    <source>
        <dbReference type="SAM" id="MobiDB-lite"/>
    </source>
</evidence>
<dbReference type="Proteomes" id="UP000762676">
    <property type="component" value="Unassembled WGS sequence"/>
</dbReference>
<keyword evidence="3" id="KW-1185">Reference proteome</keyword>
<dbReference type="EMBL" id="BMAT01012023">
    <property type="protein sequence ID" value="GFR83698.1"/>
    <property type="molecule type" value="Genomic_DNA"/>
</dbReference>
<comment type="caution">
    <text evidence="2">The sequence shown here is derived from an EMBL/GenBank/DDBJ whole genome shotgun (WGS) entry which is preliminary data.</text>
</comment>
<feature type="region of interest" description="Disordered" evidence="1">
    <location>
        <begin position="57"/>
        <end position="89"/>
    </location>
</feature>
<accession>A0AAV4GDW3</accession>
<organism evidence="2 3">
    <name type="scientific">Elysia marginata</name>
    <dbReference type="NCBI Taxonomy" id="1093978"/>
    <lineage>
        <taxon>Eukaryota</taxon>
        <taxon>Metazoa</taxon>
        <taxon>Spiralia</taxon>
        <taxon>Lophotrochozoa</taxon>
        <taxon>Mollusca</taxon>
        <taxon>Gastropoda</taxon>
        <taxon>Heterobranchia</taxon>
        <taxon>Euthyneura</taxon>
        <taxon>Panpulmonata</taxon>
        <taxon>Sacoglossa</taxon>
        <taxon>Placobranchoidea</taxon>
        <taxon>Plakobranchidae</taxon>
        <taxon>Elysia</taxon>
    </lineage>
</organism>
<proteinExistence type="predicted"/>
<dbReference type="AlphaFoldDB" id="A0AAV4GDW3"/>
<evidence type="ECO:0000313" key="2">
    <source>
        <dbReference type="EMBL" id="GFR83698.1"/>
    </source>
</evidence>
<feature type="compositionally biased region" description="Basic and acidic residues" evidence="1">
    <location>
        <begin position="297"/>
        <end position="308"/>
    </location>
</feature>
<reference evidence="2 3" key="1">
    <citation type="journal article" date="2021" name="Elife">
        <title>Chloroplast acquisition without the gene transfer in kleptoplastic sea slugs, Plakobranchus ocellatus.</title>
        <authorList>
            <person name="Maeda T."/>
            <person name="Takahashi S."/>
            <person name="Yoshida T."/>
            <person name="Shimamura S."/>
            <person name="Takaki Y."/>
            <person name="Nagai Y."/>
            <person name="Toyoda A."/>
            <person name="Suzuki Y."/>
            <person name="Arimoto A."/>
            <person name="Ishii H."/>
            <person name="Satoh N."/>
            <person name="Nishiyama T."/>
            <person name="Hasebe M."/>
            <person name="Maruyama T."/>
            <person name="Minagawa J."/>
            <person name="Obokata J."/>
            <person name="Shigenobu S."/>
        </authorList>
    </citation>
    <scope>NUCLEOTIDE SEQUENCE [LARGE SCALE GENOMIC DNA]</scope>
</reference>
<feature type="region of interest" description="Disordered" evidence="1">
    <location>
        <begin position="289"/>
        <end position="318"/>
    </location>
</feature>
<protein>
    <submittedName>
        <fullName evidence="2">Uncharacterized protein</fullName>
    </submittedName>
</protein>
<sequence>MCVMRGPPVCGHVPTTTNTAGLTPGFDLGADILLLPLQYVFSIQNQHPPTAIFNRLRRGCPGEKDKHKQRPKDTIVNQRPEPTRLRPPRTPKALCTWMLNQGDLQPLSPRLQHHHGPTSHVRSPYHQKVACPFSTISDELFFVFCTQTSPCLRGKGQDDVLTCDPGLLIAFGARPANSRTPTTPENWPHSTGRLPIDTHCKHSYQVVCLTPQEDCRIDMHCKHSYQVVCLTPQEDCRIDMHCKHSYQIVCLTPQEDCRSIHTVSIPIIIKLCASLHRKIAVSIRTVSGSRKPKKDHGRLVRSQEKLGLEEQSDWKQSS</sequence>
<name>A0AAV4GDW3_9GAST</name>
<evidence type="ECO:0000313" key="3">
    <source>
        <dbReference type="Proteomes" id="UP000762676"/>
    </source>
</evidence>
<gene>
    <name evidence="2" type="ORF">ElyMa_005981700</name>
</gene>